<comment type="caution">
    <text evidence="1">The sequence shown here is derived from an EMBL/GenBank/DDBJ whole genome shotgun (WGS) entry which is preliminary data.</text>
</comment>
<reference evidence="1" key="1">
    <citation type="submission" date="2019-10" db="EMBL/GenBank/DDBJ databases">
        <authorList>
            <consortium name="DOE Joint Genome Institute"/>
            <person name="Kuo A."/>
            <person name="Miyauchi S."/>
            <person name="Kiss E."/>
            <person name="Drula E."/>
            <person name="Kohler A."/>
            <person name="Sanchez-Garcia M."/>
            <person name="Andreopoulos B."/>
            <person name="Barry K.W."/>
            <person name="Bonito G."/>
            <person name="Buee M."/>
            <person name="Carver A."/>
            <person name="Chen C."/>
            <person name="Cichocki N."/>
            <person name="Clum A."/>
            <person name="Culley D."/>
            <person name="Crous P.W."/>
            <person name="Fauchery L."/>
            <person name="Girlanda M."/>
            <person name="Hayes R."/>
            <person name="Keri Z."/>
            <person name="LaButti K."/>
            <person name="Lipzen A."/>
            <person name="Lombard V."/>
            <person name="Magnuson J."/>
            <person name="Maillard F."/>
            <person name="Morin E."/>
            <person name="Murat C."/>
            <person name="Nolan M."/>
            <person name="Ohm R."/>
            <person name="Pangilinan J."/>
            <person name="Pereira M."/>
            <person name="Perotto S."/>
            <person name="Peter M."/>
            <person name="Riley R."/>
            <person name="Sitrit Y."/>
            <person name="Stielow B."/>
            <person name="Szollosi G."/>
            <person name="Zifcakova L."/>
            <person name="Stursova M."/>
            <person name="Spatafora J.W."/>
            <person name="Tedersoo L."/>
            <person name="Vaario L.-M."/>
            <person name="Yamada A."/>
            <person name="Yan M."/>
            <person name="Wang P."/>
            <person name="Xu J."/>
            <person name="Bruns T."/>
            <person name="Baldrian P."/>
            <person name="Vilgalys R."/>
            <person name="Henrissat B."/>
            <person name="Grigoriev I.V."/>
            <person name="Hibbett D."/>
            <person name="Nagy L.G."/>
            <person name="Martin F.M."/>
        </authorList>
    </citation>
    <scope>NUCLEOTIDE SEQUENCE</scope>
    <source>
        <strain evidence="1">Prilba</strain>
    </source>
</reference>
<gene>
    <name evidence="1" type="ORF">DFH94DRAFT_408562</name>
</gene>
<evidence type="ECO:0000313" key="2">
    <source>
        <dbReference type="Proteomes" id="UP000759537"/>
    </source>
</evidence>
<proteinExistence type="predicted"/>
<reference evidence="1" key="2">
    <citation type="journal article" date="2020" name="Nat. Commun.">
        <title>Large-scale genome sequencing of mycorrhizal fungi provides insights into the early evolution of symbiotic traits.</title>
        <authorList>
            <person name="Miyauchi S."/>
            <person name="Kiss E."/>
            <person name="Kuo A."/>
            <person name="Drula E."/>
            <person name="Kohler A."/>
            <person name="Sanchez-Garcia M."/>
            <person name="Morin E."/>
            <person name="Andreopoulos B."/>
            <person name="Barry K.W."/>
            <person name="Bonito G."/>
            <person name="Buee M."/>
            <person name="Carver A."/>
            <person name="Chen C."/>
            <person name="Cichocki N."/>
            <person name="Clum A."/>
            <person name="Culley D."/>
            <person name="Crous P.W."/>
            <person name="Fauchery L."/>
            <person name="Girlanda M."/>
            <person name="Hayes R.D."/>
            <person name="Keri Z."/>
            <person name="LaButti K."/>
            <person name="Lipzen A."/>
            <person name="Lombard V."/>
            <person name="Magnuson J."/>
            <person name="Maillard F."/>
            <person name="Murat C."/>
            <person name="Nolan M."/>
            <person name="Ohm R.A."/>
            <person name="Pangilinan J."/>
            <person name="Pereira M.F."/>
            <person name="Perotto S."/>
            <person name="Peter M."/>
            <person name="Pfister S."/>
            <person name="Riley R."/>
            <person name="Sitrit Y."/>
            <person name="Stielow J.B."/>
            <person name="Szollosi G."/>
            <person name="Zifcakova L."/>
            <person name="Stursova M."/>
            <person name="Spatafora J.W."/>
            <person name="Tedersoo L."/>
            <person name="Vaario L.M."/>
            <person name="Yamada A."/>
            <person name="Yan M."/>
            <person name="Wang P."/>
            <person name="Xu J."/>
            <person name="Bruns T."/>
            <person name="Baldrian P."/>
            <person name="Vilgalys R."/>
            <person name="Dunand C."/>
            <person name="Henrissat B."/>
            <person name="Grigoriev I.V."/>
            <person name="Hibbett D."/>
            <person name="Nagy L.G."/>
            <person name="Martin F.M."/>
        </authorList>
    </citation>
    <scope>NUCLEOTIDE SEQUENCE</scope>
    <source>
        <strain evidence="1">Prilba</strain>
    </source>
</reference>
<name>A0A9P5MYK3_9AGAM</name>
<evidence type="ECO:0000313" key="1">
    <source>
        <dbReference type="EMBL" id="KAF8481805.1"/>
    </source>
</evidence>
<dbReference type="EMBL" id="WHVB01000006">
    <property type="protein sequence ID" value="KAF8481805.1"/>
    <property type="molecule type" value="Genomic_DNA"/>
</dbReference>
<dbReference type="Proteomes" id="UP000759537">
    <property type="component" value="Unassembled WGS sequence"/>
</dbReference>
<accession>A0A9P5MYK3</accession>
<dbReference type="AlphaFoldDB" id="A0A9P5MYK3"/>
<organism evidence="1 2">
    <name type="scientific">Russula ochroleuca</name>
    <dbReference type="NCBI Taxonomy" id="152965"/>
    <lineage>
        <taxon>Eukaryota</taxon>
        <taxon>Fungi</taxon>
        <taxon>Dikarya</taxon>
        <taxon>Basidiomycota</taxon>
        <taxon>Agaricomycotina</taxon>
        <taxon>Agaricomycetes</taxon>
        <taxon>Russulales</taxon>
        <taxon>Russulaceae</taxon>
        <taxon>Russula</taxon>
    </lineage>
</organism>
<keyword evidence="2" id="KW-1185">Reference proteome</keyword>
<protein>
    <submittedName>
        <fullName evidence="1">Uncharacterized protein</fullName>
    </submittedName>
</protein>
<sequence length="235" mass="26620">MSRGRKTKPGSGENMSTPLQVSLGQIHIYRKTLAWRPVCQSERRMFSTRVWRERRGAVNDQGELGGKPAAKDQPKRCRSLLSVVETQPGFANEEGLWKRAEYKEVAHTTLITTMLELVHKWYLLSLLPGHRSMRRSPVKHVYLTPLLVRGKILPLEPWNEPLQQRQTRQSVLAAINHLVSKASHVANVVPTPRVWPSTNQKVTYYSTYDRSTGPDCPSPAFTARLYLSVLKIGAG</sequence>